<protein>
    <submittedName>
        <fullName evidence="3">Uncharacterized protein</fullName>
    </submittedName>
</protein>
<name>A0A1M5XRC2_9RHOB</name>
<keyword evidence="4" id="KW-1185">Reference proteome</keyword>
<keyword evidence="2" id="KW-0472">Membrane</keyword>
<feature type="compositionally biased region" description="Polar residues" evidence="1">
    <location>
        <begin position="45"/>
        <end position="61"/>
    </location>
</feature>
<dbReference type="RefSeq" id="WP_072779936.1">
    <property type="nucleotide sequence ID" value="NZ_FQXC01000008.1"/>
</dbReference>
<dbReference type="Proteomes" id="UP000184221">
    <property type="component" value="Unassembled WGS sequence"/>
</dbReference>
<evidence type="ECO:0000256" key="2">
    <source>
        <dbReference type="SAM" id="Phobius"/>
    </source>
</evidence>
<sequence length="140" mass="14474">MTDFHKPSFTRTALSFTAVSVVCLGLVGVAVWVFGPTPYSETNPYADTVAQNPTGAGSNPEGTVALSDDGVVMHVDTGSLIDGSGDASDLTAIERPGYENTVADEGRRLLSPSDVHDLENGTVSNDTGLIRADEVEGSSG</sequence>
<gene>
    <name evidence="3" type="ORF">SAMN05443551_4079</name>
</gene>
<organism evidence="3 4">
    <name type="scientific">Marivita hallyeonensis</name>
    <dbReference type="NCBI Taxonomy" id="996342"/>
    <lineage>
        <taxon>Bacteria</taxon>
        <taxon>Pseudomonadati</taxon>
        <taxon>Pseudomonadota</taxon>
        <taxon>Alphaproteobacteria</taxon>
        <taxon>Rhodobacterales</taxon>
        <taxon>Roseobacteraceae</taxon>
        <taxon>Marivita</taxon>
    </lineage>
</organism>
<feature type="region of interest" description="Disordered" evidence="1">
    <location>
        <begin position="120"/>
        <end position="140"/>
    </location>
</feature>
<reference evidence="3 4" key="1">
    <citation type="submission" date="2016-11" db="EMBL/GenBank/DDBJ databases">
        <authorList>
            <person name="Jaros S."/>
            <person name="Januszkiewicz K."/>
            <person name="Wedrychowicz H."/>
        </authorList>
    </citation>
    <scope>NUCLEOTIDE SEQUENCE [LARGE SCALE GENOMIC DNA]</scope>
    <source>
        <strain evidence="3 4">DSM 29431</strain>
    </source>
</reference>
<evidence type="ECO:0000256" key="1">
    <source>
        <dbReference type="SAM" id="MobiDB-lite"/>
    </source>
</evidence>
<accession>A0A1M5XRC2</accession>
<feature type="region of interest" description="Disordered" evidence="1">
    <location>
        <begin position="45"/>
        <end position="65"/>
    </location>
</feature>
<feature type="transmembrane region" description="Helical" evidence="2">
    <location>
        <begin position="12"/>
        <end position="34"/>
    </location>
</feature>
<evidence type="ECO:0000313" key="3">
    <source>
        <dbReference type="EMBL" id="SHI02340.1"/>
    </source>
</evidence>
<dbReference type="EMBL" id="FQXC01000008">
    <property type="protein sequence ID" value="SHI02340.1"/>
    <property type="molecule type" value="Genomic_DNA"/>
</dbReference>
<proteinExistence type="predicted"/>
<dbReference type="STRING" id="996342.SAMN05443551_4079"/>
<keyword evidence="2" id="KW-0812">Transmembrane</keyword>
<dbReference type="AlphaFoldDB" id="A0A1M5XRC2"/>
<evidence type="ECO:0000313" key="4">
    <source>
        <dbReference type="Proteomes" id="UP000184221"/>
    </source>
</evidence>
<keyword evidence="2" id="KW-1133">Transmembrane helix</keyword>